<accession>A0A8J2PK22</accession>
<gene>
    <name evidence="1" type="ORF">AFUS01_LOCUS43214</name>
</gene>
<dbReference type="Proteomes" id="UP000708208">
    <property type="component" value="Unassembled WGS sequence"/>
</dbReference>
<comment type="caution">
    <text evidence="1">The sequence shown here is derived from an EMBL/GenBank/DDBJ whole genome shotgun (WGS) entry which is preliminary data.</text>
</comment>
<sequence>MSGVVPVYGSSSCPMASEMLVGTAIMKLSQPPAAALGLNSVKEMKGIIYTLGPAPWSFGTFLSKSEKVRGEGSNRGKNSELRSVLLHSKAKATGGCVLFIDATLGGMWVYRRNRL</sequence>
<protein>
    <submittedName>
        <fullName evidence="1">Uncharacterized protein</fullName>
    </submittedName>
</protein>
<proteinExistence type="predicted"/>
<dbReference type="EMBL" id="CAJVCH010569953">
    <property type="protein sequence ID" value="CAG7833608.1"/>
    <property type="molecule type" value="Genomic_DNA"/>
</dbReference>
<keyword evidence="2" id="KW-1185">Reference proteome</keyword>
<reference evidence="1" key="1">
    <citation type="submission" date="2021-06" db="EMBL/GenBank/DDBJ databases">
        <authorList>
            <person name="Hodson N. C."/>
            <person name="Mongue J. A."/>
            <person name="Jaron S. K."/>
        </authorList>
    </citation>
    <scope>NUCLEOTIDE SEQUENCE</scope>
</reference>
<organism evidence="1 2">
    <name type="scientific">Allacma fusca</name>
    <dbReference type="NCBI Taxonomy" id="39272"/>
    <lineage>
        <taxon>Eukaryota</taxon>
        <taxon>Metazoa</taxon>
        <taxon>Ecdysozoa</taxon>
        <taxon>Arthropoda</taxon>
        <taxon>Hexapoda</taxon>
        <taxon>Collembola</taxon>
        <taxon>Symphypleona</taxon>
        <taxon>Sminthuridae</taxon>
        <taxon>Allacma</taxon>
    </lineage>
</organism>
<evidence type="ECO:0000313" key="2">
    <source>
        <dbReference type="Proteomes" id="UP000708208"/>
    </source>
</evidence>
<evidence type="ECO:0000313" key="1">
    <source>
        <dbReference type="EMBL" id="CAG7833608.1"/>
    </source>
</evidence>
<name>A0A8J2PK22_9HEXA</name>
<dbReference type="AlphaFoldDB" id="A0A8J2PK22"/>